<dbReference type="AlphaFoldDB" id="A0A163Q9W9"/>
<evidence type="ECO:0000256" key="1">
    <source>
        <dbReference type="ARBA" id="ARBA00004651"/>
    </source>
</evidence>
<keyword evidence="2" id="KW-0813">Transport</keyword>
<feature type="transmembrane region" description="Helical" evidence="7">
    <location>
        <begin position="97"/>
        <end position="122"/>
    </location>
</feature>
<dbReference type="SUPFAM" id="SSF161098">
    <property type="entry name" value="MetI-like"/>
    <property type="match status" value="1"/>
</dbReference>
<sequence length="273" mass="31207">MNFSLGSYLKRLRSIIIGILIISILPALLFGTNTQVEQNVWEYSIKNLKYPLFPDVFEKYQYSMTIFFAALFTGLAVALILTFLTTLLPRFLQRVTYGLLTFLESLPDLFIVVVLQFTVIYIYQSTGVLVANISNVYNNPIYLLPILTLSILPAIQLFKIALLLMKDEQHKPYVTVGRAMGLSRFYITIVHVFRNILTSLVQYYKTIFVFMLSNLFIVEYVFNLNGIMNVLLNTKGVAFMVTALMIAIPFSLLFEIAESNTIKLNKQEEEEAA</sequence>
<feature type="transmembrane region" description="Helical" evidence="7">
    <location>
        <begin position="142"/>
        <end position="164"/>
    </location>
</feature>
<accession>A0A163Q9W9</accession>
<keyword evidence="3" id="KW-1003">Cell membrane</keyword>
<feature type="transmembrane region" description="Helical" evidence="7">
    <location>
        <begin position="203"/>
        <end position="224"/>
    </location>
</feature>
<dbReference type="CDD" id="cd06261">
    <property type="entry name" value="TM_PBP2"/>
    <property type="match status" value="1"/>
</dbReference>
<dbReference type="InterPro" id="IPR000515">
    <property type="entry name" value="MetI-like"/>
</dbReference>
<protein>
    <recommendedName>
        <fullName evidence="8">ABC transmembrane type-1 domain-containing protein</fullName>
    </recommendedName>
</protein>
<feature type="transmembrane region" description="Helical" evidence="7">
    <location>
        <begin position="60"/>
        <end position="85"/>
    </location>
</feature>
<gene>
    <name evidence="9" type="ORF">AWM68_08985</name>
</gene>
<evidence type="ECO:0000256" key="2">
    <source>
        <dbReference type="ARBA" id="ARBA00022448"/>
    </source>
</evidence>
<keyword evidence="10" id="KW-1185">Reference proteome</keyword>
<feature type="transmembrane region" description="Helical" evidence="7">
    <location>
        <begin position="236"/>
        <end position="254"/>
    </location>
</feature>
<evidence type="ECO:0000256" key="7">
    <source>
        <dbReference type="SAM" id="Phobius"/>
    </source>
</evidence>
<dbReference type="Proteomes" id="UP000076567">
    <property type="component" value="Unassembled WGS sequence"/>
</dbReference>
<feature type="transmembrane region" description="Helical" evidence="7">
    <location>
        <begin position="12"/>
        <end position="31"/>
    </location>
</feature>
<dbReference type="GO" id="GO:0005886">
    <property type="term" value="C:plasma membrane"/>
    <property type="evidence" value="ECO:0007669"/>
    <property type="project" value="UniProtKB-SubCell"/>
</dbReference>
<evidence type="ECO:0000313" key="10">
    <source>
        <dbReference type="Proteomes" id="UP000076567"/>
    </source>
</evidence>
<dbReference type="OrthoDB" id="2958608at2"/>
<reference evidence="10" key="1">
    <citation type="submission" date="2016-01" db="EMBL/GenBank/DDBJ databases">
        <title>Draft genome of Chromobacterium sp. F49.</title>
        <authorList>
            <person name="Hong K.W."/>
        </authorList>
    </citation>
    <scope>NUCLEOTIDE SEQUENCE [LARGE SCALE GENOMIC DNA]</scope>
    <source>
        <strain evidence="10">P7IIIA</strain>
    </source>
</reference>
<evidence type="ECO:0000259" key="8">
    <source>
        <dbReference type="Pfam" id="PF00528"/>
    </source>
</evidence>
<feature type="domain" description="ABC transmembrane type-1" evidence="8">
    <location>
        <begin position="78"/>
        <end position="248"/>
    </location>
</feature>
<evidence type="ECO:0000256" key="5">
    <source>
        <dbReference type="ARBA" id="ARBA00022989"/>
    </source>
</evidence>
<evidence type="ECO:0000313" key="9">
    <source>
        <dbReference type="EMBL" id="KZE64788.1"/>
    </source>
</evidence>
<keyword evidence="4 7" id="KW-0812">Transmembrane</keyword>
<evidence type="ECO:0000256" key="6">
    <source>
        <dbReference type="ARBA" id="ARBA00023136"/>
    </source>
</evidence>
<evidence type="ECO:0000256" key="4">
    <source>
        <dbReference type="ARBA" id="ARBA00022692"/>
    </source>
</evidence>
<dbReference type="PANTHER" id="PTHR30465:SF44">
    <property type="entry name" value="ABC-TYPE DIPEPTIDE_OLIGOPEPTIDE TRANSPORT SYSTEM, PERMEASE COMPONENT"/>
    <property type="match status" value="1"/>
</dbReference>
<dbReference type="RefSeq" id="WP_066242898.1">
    <property type="nucleotide sequence ID" value="NZ_LRFC01000034.1"/>
</dbReference>
<name>A0A163Q9W9_9BACL</name>
<comment type="caution">
    <text evidence="9">The sequence shown here is derived from an EMBL/GenBank/DDBJ whole genome shotgun (WGS) entry which is preliminary data.</text>
</comment>
<dbReference type="Pfam" id="PF00528">
    <property type="entry name" value="BPD_transp_1"/>
    <property type="match status" value="1"/>
</dbReference>
<dbReference type="InterPro" id="IPR035906">
    <property type="entry name" value="MetI-like_sf"/>
</dbReference>
<keyword evidence="6 7" id="KW-0472">Membrane</keyword>
<organism evidence="9 10">
    <name type="scientific">Fictibacillus phosphorivorans</name>
    <dbReference type="NCBI Taxonomy" id="1221500"/>
    <lineage>
        <taxon>Bacteria</taxon>
        <taxon>Bacillati</taxon>
        <taxon>Bacillota</taxon>
        <taxon>Bacilli</taxon>
        <taxon>Bacillales</taxon>
        <taxon>Fictibacillaceae</taxon>
        <taxon>Fictibacillus</taxon>
    </lineage>
</organism>
<proteinExistence type="predicted"/>
<keyword evidence="5 7" id="KW-1133">Transmembrane helix</keyword>
<evidence type="ECO:0000256" key="3">
    <source>
        <dbReference type="ARBA" id="ARBA00022475"/>
    </source>
</evidence>
<dbReference type="GO" id="GO:0055085">
    <property type="term" value="P:transmembrane transport"/>
    <property type="evidence" value="ECO:0007669"/>
    <property type="project" value="InterPro"/>
</dbReference>
<comment type="subcellular location">
    <subcellularLocation>
        <location evidence="1">Cell membrane</location>
        <topology evidence="1">Multi-pass membrane protein</topology>
    </subcellularLocation>
</comment>
<dbReference type="PANTHER" id="PTHR30465">
    <property type="entry name" value="INNER MEMBRANE ABC TRANSPORTER"/>
    <property type="match status" value="1"/>
</dbReference>
<dbReference type="EMBL" id="LRFC01000034">
    <property type="protein sequence ID" value="KZE64788.1"/>
    <property type="molecule type" value="Genomic_DNA"/>
</dbReference>